<dbReference type="InterPro" id="IPR025291">
    <property type="entry name" value="DUF4153"/>
</dbReference>
<dbReference type="EMBL" id="PGTY01000001">
    <property type="protein sequence ID" value="PJI92960.1"/>
    <property type="molecule type" value="Genomic_DNA"/>
</dbReference>
<feature type="transmembrane region" description="Helical" evidence="1">
    <location>
        <begin position="53"/>
        <end position="73"/>
    </location>
</feature>
<comment type="caution">
    <text evidence="2">The sequence shown here is derived from an EMBL/GenBank/DDBJ whole genome shotgun (WGS) entry which is preliminary data.</text>
</comment>
<organism evidence="2 3">
    <name type="scientific">Yoonia maricola</name>
    <dbReference type="NCBI Taxonomy" id="420999"/>
    <lineage>
        <taxon>Bacteria</taxon>
        <taxon>Pseudomonadati</taxon>
        <taxon>Pseudomonadota</taxon>
        <taxon>Alphaproteobacteria</taxon>
        <taxon>Rhodobacterales</taxon>
        <taxon>Paracoccaceae</taxon>
        <taxon>Yoonia</taxon>
    </lineage>
</organism>
<gene>
    <name evidence="2" type="ORF">BC777_1827</name>
</gene>
<feature type="transmembrane region" description="Helical" evidence="1">
    <location>
        <begin position="248"/>
        <end position="271"/>
    </location>
</feature>
<keyword evidence="3" id="KW-1185">Reference proteome</keyword>
<proteinExistence type="predicted"/>
<dbReference type="Proteomes" id="UP000228531">
    <property type="component" value="Unassembled WGS sequence"/>
</dbReference>
<reference evidence="2 3" key="1">
    <citation type="submission" date="2017-11" db="EMBL/GenBank/DDBJ databases">
        <title>Genomic Encyclopedia of Archaeal and Bacterial Type Strains, Phase II (KMG-II): From Individual Species to Whole Genera.</title>
        <authorList>
            <person name="Goeker M."/>
        </authorList>
    </citation>
    <scope>NUCLEOTIDE SEQUENCE [LARGE SCALE GENOMIC DNA]</scope>
    <source>
        <strain evidence="2 3">DSM 29128</strain>
    </source>
</reference>
<keyword evidence="1" id="KW-1133">Transmembrane helix</keyword>
<keyword evidence="1" id="KW-0472">Membrane</keyword>
<protein>
    <submittedName>
        <fullName evidence="2">Uncharacterized protein DUF4173</fullName>
    </submittedName>
</protein>
<feature type="transmembrane region" description="Helical" evidence="1">
    <location>
        <begin position="291"/>
        <end position="313"/>
    </location>
</feature>
<dbReference type="AlphaFoldDB" id="A0A2M8WPV3"/>
<dbReference type="OrthoDB" id="7280060at2"/>
<sequence length="478" mass="53331">MVVRGVPHRIVKDAWWLDDADPPKGVRAGPVLILALLLADVLIWGFRPGLGLAVWLFAVATAILLTIVRTLTFDRFLKAVAVLVVTTLPLIEVVQFGTIVIAVHGLLIFGVMVTVERWEAVNLWRAAIRIPGYGLVQTIRDGLAMRVSVPSKGSFQEALFDWALPVGIGGVFLVLFAAANPLVDQWLLSFTQIDTSFLPRIERVMFWGFIALAIWPLLRLTTMMPALTKAKSNRLRGLRSGFLTERSVGRALVVFNLIFLVQTTLDLGYLWGGFALPEGMTYAEYAHRGAYPLLVTALLAGVFALLAQPYLGIGSGVRRLLYFWIAQNVILVISSILRLDLYVDVYGLTRLRFAAFVWMVVVALGLVLIIMQLIGRHSVGWFLQRAFGLGVLAIYLCNLVNIDGYIARHNLADDRDNDYYLCGLSEGAAPAIRAHQLTIGTEICDPYRVQVSQRDDWREWGYRNARLHRSLATMEIEQ</sequence>
<keyword evidence="1" id="KW-0812">Transmembrane</keyword>
<dbReference type="RefSeq" id="WP_100367719.1">
    <property type="nucleotide sequence ID" value="NZ_PGTY01000001.1"/>
</dbReference>
<feature type="transmembrane region" description="Helical" evidence="1">
    <location>
        <begin position="386"/>
        <end position="407"/>
    </location>
</feature>
<feature type="transmembrane region" description="Helical" evidence="1">
    <location>
        <begin position="93"/>
        <end position="115"/>
    </location>
</feature>
<dbReference type="Pfam" id="PF13687">
    <property type="entry name" value="DUF4153"/>
    <property type="match status" value="1"/>
</dbReference>
<evidence type="ECO:0000313" key="3">
    <source>
        <dbReference type="Proteomes" id="UP000228531"/>
    </source>
</evidence>
<feature type="transmembrane region" description="Helical" evidence="1">
    <location>
        <begin position="320"/>
        <end position="339"/>
    </location>
</feature>
<name>A0A2M8WPV3_9RHOB</name>
<feature type="transmembrane region" description="Helical" evidence="1">
    <location>
        <begin position="28"/>
        <end position="46"/>
    </location>
</feature>
<accession>A0A2M8WPV3</accession>
<evidence type="ECO:0000256" key="1">
    <source>
        <dbReference type="SAM" id="Phobius"/>
    </source>
</evidence>
<feature type="transmembrane region" description="Helical" evidence="1">
    <location>
        <begin position="204"/>
        <end position="227"/>
    </location>
</feature>
<evidence type="ECO:0000313" key="2">
    <source>
        <dbReference type="EMBL" id="PJI92960.1"/>
    </source>
</evidence>
<feature type="transmembrane region" description="Helical" evidence="1">
    <location>
        <begin position="159"/>
        <end position="179"/>
    </location>
</feature>
<feature type="transmembrane region" description="Helical" evidence="1">
    <location>
        <begin position="351"/>
        <end position="374"/>
    </location>
</feature>